<organism evidence="2">
    <name type="scientific">viral metagenome</name>
    <dbReference type="NCBI Taxonomy" id="1070528"/>
    <lineage>
        <taxon>unclassified sequences</taxon>
        <taxon>metagenomes</taxon>
        <taxon>organismal metagenomes</taxon>
    </lineage>
</organism>
<feature type="region of interest" description="Disordered" evidence="1">
    <location>
        <begin position="1"/>
        <end position="34"/>
    </location>
</feature>
<protein>
    <recommendedName>
        <fullName evidence="3">S1 motif domain-containing protein</fullName>
    </recommendedName>
</protein>
<name>A0A6C0HUV9_9ZZZZ</name>
<reference evidence="2" key="1">
    <citation type="journal article" date="2020" name="Nature">
        <title>Giant virus diversity and host interactions through global metagenomics.</title>
        <authorList>
            <person name="Schulz F."/>
            <person name="Roux S."/>
            <person name="Paez-Espino D."/>
            <person name="Jungbluth S."/>
            <person name="Walsh D.A."/>
            <person name="Denef V.J."/>
            <person name="McMahon K.D."/>
            <person name="Konstantinidis K.T."/>
            <person name="Eloe-Fadrosh E.A."/>
            <person name="Kyrpides N.C."/>
            <person name="Woyke T."/>
        </authorList>
    </citation>
    <scope>NUCLEOTIDE SEQUENCE</scope>
    <source>
        <strain evidence="2">GVMAG-M-3300023184-16</strain>
    </source>
</reference>
<evidence type="ECO:0000313" key="2">
    <source>
        <dbReference type="EMBL" id="QHT84190.1"/>
    </source>
</evidence>
<evidence type="ECO:0008006" key="3">
    <source>
        <dbReference type="Google" id="ProtNLM"/>
    </source>
</evidence>
<proteinExistence type="predicted"/>
<sequence length="200" mass="22708">MYSIAAPPDTQQLKKSSTARGTTKSPYPEEKSNKRPLDQDKLYLYINTTLTTKIPLHITEVGQTVQKNLEEALNDRIANKCIEEGYIRPNSIRIHTFSAGTVRQEYVDFHVIFQCQVSCPVEGQILECTVKTMTKAGIHAQCIDNYGNVPITVFVARDHHQQSQEFQHIQDGDQIRISVIGTRYELNDPYICVIAKLLNN</sequence>
<accession>A0A6C0HUV9</accession>
<evidence type="ECO:0000256" key="1">
    <source>
        <dbReference type="SAM" id="MobiDB-lite"/>
    </source>
</evidence>
<feature type="compositionally biased region" description="Polar residues" evidence="1">
    <location>
        <begin position="9"/>
        <end position="25"/>
    </location>
</feature>
<dbReference type="EMBL" id="MN740016">
    <property type="protein sequence ID" value="QHT84190.1"/>
    <property type="molecule type" value="Genomic_DNA"/>
</dbReference>
<dbReference type="AlphaFoldDB" id="A0A6C0HUV9"/>